<reference evidence="7" key="1">
    <citation type="journal article" date="2020" name="Fungal Divers.">
        <title>Resolving the Mortierellaceae phylogeny through synthesis of multi-gene phylogenetics and phylogenomics.</title>
        <authorList>
            <person name="Vandepol N."/>
            <person name="Liber J."/>
            <person name="Desiro A."/>
            <person name="Na H."/>
            <person name="Kennedy M."/>
            <person name="Barry K."/>
            <person name="Grigoriev I.V."/>
            <person name="Miller A.N."/>
            <person name="O'Donnell K."/>
            <person name="Stajich J.E."/>
            <person name="Bonito G."/>
        </authorList>
    </citation>
    <scope>NUCLEOTIDE SEQUENCE</scope>
    <source>
        <strain evidence="7">NRRL 2769</strain>
    </source>
</reference>
<dbReference type="InterPro" id="IPR036259">
    <property type="entry name" value="MFS_trans_sf"/>
</dbReference>
<dbReference type="SUPFAM" id="SSF103473">
    <property type="entry name" value="MFS general substrate transporter"/>
    <property type="match status" value="2"/>
</dbReference>
<dbReference type="GO" id="GO:0022857">
    <property type="term" value="F:transmembrane transporter activity"/>
    <property type="evidence" value="ECO:0007669"/>
    <property type="project" value="InterPro"/>
</dbReference>
<feature type="transmembrane region" description="Helical" evidence="6">
    <location>
        <begin position="181"/>
        <end position="200"/>
    </location>
</feature>
<proteinExistence type="predicted"/>
<evidence type="ECO:0000256" key="3">
    <source>
        <dbReference type="ARBA" id="ARBA00022989"/>
    </source>
</evidence>
<name>A0A9P6N4Y5_9FUNG</name>
<comment type="subcellular location">
    <subcellularLocation>
        <location evidence="1">Membrane</location>
        <topology evidence="1">Multi-pass membrane protein</topology>
    </subcellularLocation>
</comment>
<evidence type="ECO:0000256" key="2">
    <source>
        <dbReference type="ARBA" id="ARBA00022692"/>
    </source>
</evidence>
<feature type="transmembrane region" description="Helical" evidence="6">
    <location>
        <begin position="206"/>
        <end position="234"/>
    </location>
</feature>
<dbReference type="EMBL" id="JAAAID010000003">
    <property type="protein sequence ID" value="KAG0024794.1"/>
    <property type="molecule type" value="Genomic_DNA"/>
</dbReference>
<evidence type="ECO:0008006" key="9">
    <source>
        <dbReference type="Google" id="ProtNLM"/>
    </source>
</evidence>
<feature type="compositionally biased region" description="Polar residues" evidence="5">
    <location>
        <begin position="548"/>
        <end position="560"/>
    </location>
</feature>
<dbReference type="OrthoDB" id="3026777at2759"/>
<dbReference type="PANTHER" id="PTHR23507">
    <property type="entry name" value="ZGC:174356"/>
    <property type="match status" value="1"/>
</dbReference>
<dbReference type="Pfam" id="PF07690">
    <property type="entry name" value="MFS_1"/>
    <property type="match status" value="1"/>
</dbReference>
<keyword evidence="8" id="KW-1185">Reference proteome</keyword>
<organism evidence="7 8">
    <name type="scientific">Entomortierella chlamydospora</name>
    <dbReference type="NCBI Taxonomy" id="101097"/>
    <lineage>
        <taxon>Eukaryota</taxon>
        <taxon>Fungi</taxon>
        <taxon>Fungi incertae sedis</taxon>
        <taxon>Mucoromycota</taxon>
        <taxon>Mortierellomycotina</taxon>
        <taxon>Mortierellomycetes</taxon>
        <taxon>Mortierellales</taxon>
        <taxon>Mortierellaceae</taxon>
        <taxon>Entomortierella</taxon>
    </lineage>
</organism>
<evidence type="ECO:0000313" key="8">
    <source>
        <dbReference type="Proteomes" id="UP000703661"/>
    </source>
</evidence>
<dbReference type="PANTHER" id="PTHR23507:SF1">
    <property type="entry name" value="FI18259P1-RELATED"/>
    <property type="match status" value="1"/>
</dbReference>
<evidence type="ECO:0000256" key="6">
    <source>
        <dbReference type="SAM" id="Phobius"/>
    </source>
</evidence>
<gene>
    <name evidence="7" type="ORF">BGZ80_006067</name>
</gene>
<protein>
    <recommendedName>
        <fullName evidence="9">Mfs transporter</fullName>
    </recommendedName>
</protein>
<evidence type="ECO:0000256" key="4">
    <source>
        <dbReference type="ARBA" id="ARBA00023136"/>
    </source>
</evidence>
<feature type="transmembrane region" description="Helical" evidence="6">
    <location>
        <begin position="246"/>
        <end position="265"/>
    </location>
</feature>
<keyword evidence="2 6" id="KW-0812">Transmembrane</keyword>
<feature type="transmembrane region" description="Helical" evidence="6">
    <location>
        <begin position="664"/>
        <end position="683"/>
    </location>
</feature>
<feature type="transmembrane region" description="Helical" evidence="6">
    <location>
        <begin position="573"/>
        <end position="592"/>
    </location>
</feature>
<dbReference type="InterPro" id="IPR011701">
    <property type="entry name" value="MFS"/>
</dbReference>
<feature type="transmembrane region" description="Helical" evidence="6">
    <location>
        <begin position="277"/>
        <end position="297"/>
    </location>
</feature>
<accession>A0A9P6N4Y5</accession>
<dbReference type="Proteomes" id="UP000703661">
    <property type="component" value="Unassembled WGS sequence"/>
</dbReference>
<evidence type="ECO:0000256" key="5">
    <source>
        <dbReference type="SAM" id="MobiDB-lite"/>
    </source>
</evidence>
<dbReference type="AlphaFoldDB" id="A0A9P6N4Y5"/>
<feature type="transmembrane region" description="Helical" evidence="6">
    <location>
        <begin position="631"/>
        <end position="658"/>
    </location>
</feature>
<comment type="caution">
    <text evidence="7">The sequence shown here is derived from an EMBL/GenBank/DDBJ whole genome shotgun (WGS) entry which is preliminary data.</text>
</comment>
<feature type="region of interest" description="Disordered" evidence="5">
    <location>
        <begin position="431"/>
        <end position="478"/>
    </location>
</feature>
<feature type="region of interest" description="Disordered" evidence="5">
    <location>
        <begin position="1"/>
        <end position="38"/>
    </location>
</feature>
<evidence type="ECO:0000256" key="1">
    <source>
        <dbReference type="ARBA" id="ARBA00004141"/>
    </source>
</evidence>
<feature type="region of interest" description="Disordered" evidence="5">
    <location>
        <begin position="505"/>
        <end position="561"/>
    </location>
</feature>
<feature type="transmembrane region" description="Helical" evidence="6">
    <location>
        <begin position="362"/>
        <end position="387"/>
    </location>
</feature>
<feature type="transmembrane region" description="Helical" evidence="6">
    <location>
        <begin position="151"/>
        <end position="169"/>
    </location>
</feature>
<dbReference type="Gene3D" id="1.20.1250.20">
    <property type="entry name" value="MFS general substrate transporter like domains"/>
    <property type="match status" value="2"/>
</dbReference>
<feature type="compositionally biased region" description="Polar residues" evidence="5">
    <location>
        <begin position="520"/>
        <end position="529"/>
    </location>
</feature>
<feature type="transmembrane region" description="Helical" evidence="6">
    <location>
        <begin position="399"/>
        <end position="421"/>
    </location>
</feature>
<keyword evidence="4 6" id="KW-0472">Membrane</keyword>
<keyword evidence="3 6" id="KW-1133">Transmembrane helix</keyword>
<evidence type="ECO:0000313" key="7">
    <source>
        <dbReference type="EMBL" id="KAG0024794.1"/>
    </source>
</evidence>
<dbReference type="GO" id="GO:0016020">
    <property type="term" value="C:membrane"/>
    <property type="evidence" value="ECO:0007669"/>
    <property type="project" value="UniProtKB-SubCell"/>
</dbReference>
<sequence length="695" mass="75930">MTHHERGQRLNIPQEPSQDTIWEEGGEDSPLLPPHETPEVVDPTSAYVKILAEYLPWYKRPSAHWLFPVYGLASVSAGMLTSSIGQFQAALLCKEYMNRHPPINTTELVASAASEFSSFLLESAAGNSAFPLRPAPQCRVPEIQAFTAKTLGIIEVIGGIAAMLTIGYYASLSDKHGRLKIMILGFANNLLMLCAMIAMGKWWDQIGLPLLVISALISGLTGGIGLAATMSLAYAADCTDPSKRSLVYSWLHAGLFMGLAIGPYLGGSITRATGTFLTIICIDIVAALISLSLLIFVMPESIPGKQPAHIRKLYEQVTKSNQKQQDDGDDDSKKPQEQHVPWHSHFLGSLRFFKPDGHNTNLILLAAISFLQTLALKGTFSVLILYTNLIFNWTEYEDGILFSMSSMVRLFSLLILLPIFVHIYRKLTGKNANTATAPPPQPAPYGTAGSHSKNSRRPHGDPDNDDEGPLDLFSNHPDQVIVGGLNDPNVASSLEHLGGAALNLSDDEESFQERRRRQSTANSTATWSSDRTRIPASPSSPTPRKKVPSNSPAAATATQPKEQKLGDLKLDTWIIRVGYTINSLTYIGYGLSTKDWHFYLWSALHATSIISSPSLKSLLTSFVEPSQFGAVLGAFQIIDSIAGVFSPVVISWVFALTVKTRPDFVWYCCAFLTGLCTVLSFMVRQKKFGKSSLSA</sequence>